<sequence length="157" mass="17859">MFQYRQFSKREARTVCHPLAQCQFREAPQFFDRDGGRLDDVTQLRVMFDLQAGNPKPLGEIQLQLRDHLPAFVTQGAMSVQLAVETRPDRPAIVQPCRHRIGQRPAEIPGQSQPQRNGCSGVCQGRGQRPGHYGGNLKCRIQPDPYRRQIARRTAVQ</sequence>
<evidence type="ECO:0000313" key="2">
    <source>
        <dbReference type="EMBL" id="OIQ63592.1"/>
    </source>
</evidence>
<organism evidence="2">
    <name type="scientific">mine drainage metagenome</name>
    <dbReference type="NCBI Taxonomy" id="410659"/>
    <lineage>
        <taxon>unclassified sequences</taxon>
        <taxon>metagenomes</taxon>
        <taxon>ecological metagenomes</taxon>
    </lineage>
</organism>
<dbReference type="AlphaFoldDB" id="A0A1J5NZC1"/>
<comment type="caution">
    <text evidence="2">The sequence shown here is derived from an EMBL/GenBank/DDBJ whole genome shotgun (WGS) entry which is preliminary data.</text>
</comment>
<name>A0A1J5NZC1_9ZZZZ</name>
<proteinExistence type="predicted"/>
<reference evidence="2" key="1">
    <citation type="submission" date="2016-10" db="EMBL/GenBank/DDBJ databases">
        <title>Sequence of Gallionella enrichment culture.</title>
        <authorList>
            <person name="Poehlein A."/>
            <person name="Muehling M."/>
            <person name="Daniel R."/>
        </authorList>
    </citation>
    <scope>NUCLEOTIDE SEQUENCE</scope>
</reference>
<evidence type="ECO:0000256" key="1">
    <source>
        <dbReference type="SAM" id="MobiDB-lite"/>
    </source>
</evidence>
<dbReference type="EMBL" id="MLJW01008872">
    <property type="protein sequence ID" value="OIQ63592.1"/>
    <property type="molecule type" value="Genomic_DNA"/>
</dbReference>
<gene>
    <name evidence="2" type="ORF">GALL_548670</name>
</gene>
<protein>
    <submittedName>
        <fullName evidence="2">Uncharacterized protein</fullName>
    </submittedName>
</protein>
<accession>A0A1J5NZC1</accession>
<feature type="region of interest" description="Disordered" evidence="1">
    <location>
        <begin position="105"/>
        <end position="125"/>
    </location>
</feature>